<evidence type="ECO:0000313" key="3">
    <source>
        <dbReference type="Proteomes" id="UP000235786"/>
    </source>
</evidence>
<dbReference type="AlphaFoldDB" id="A0A2J6RN67"/>
<evidence type="ECO:0000313" key="2">
    <source>
        <dbReference type="EMBL" id="PMD39947.1"/>
    </source>
</evidence>
<evidence type="ECO:0000256" key="1">
    <source>
        <dbReference type="SAM" id="MobiDB-lite"/>
    </source>
</evidence>
<organism evidence="2 3">
    <name type="scientific">Hyaloscypha variabilis (strain UAMH 11265 / GT02V1 / F)</name>
    <name type="common">Meliniomyces variabilis</name>
    <dbReference type="NCBI Taxonomy" id="1149755"/>
    <lineage>
        <taxon>Eukaryota</taxon>
        <taxon>Fungi</taxon>
        <taxon>Dikarya</taxon>
        <taxon>Ascomycota</taxon>
        <taxon>Pezizomycotina</taxon>
        <taxon>Leotiomycetes</taxon>
        <taxon>Helotiales</taxon>
        <taxon>Hyaloscyphaceae</taxon>
        <taxon>Hyaloscypha</taxon>
        <taxon>Hyaloscypha variabilis</taxon>
    </lineage>
</organism>
<accession>A0A2J6RN67</accession>
<feature type="region of interest" description="Disordered" evidence="1">
    <location>
        <begin position="136"/>
        <end position="164"/>
    </location>
</feature>
<dbReference type="Proteomes" id="UP000235786">
    <property type="component" value="Unassembled WGS sequence"/>
</dbReference>
<protein>
    <submittedName>
        <fullName evidence="2">Uncharacterized protein</fullName>
    </submittedName>
</protein>
<reference evidence="2 3" key="1">
    <citation type="submission" date="2016-04" db="EMBL/GenBank/DDBJ databases">
        <title>A degradative enzymes factory behind the ericoid mycorrhizal symbiosis.</title>
        <authorList>
            <consortium name="DOE Joint Genome Institute"/>
            <person name="Martino E."/>
            <person name="Morin E."/>
            <person name="Grelet G."/>
            <person name="Kuo A."/>
            <person name="Kohler A."/>
            <person name="Daghino S."/>
            <person name="Barry K."/>
            <person name="Choi C."/>
            <person name="Cichocki N."/>
            <person name="Clum A."/>
            <person name="Copeland A."/>
            <person name="Hainaut M."/>
            <person name="Haridas S."/>
            <person name="Labutti K."/>
            <person name="Lindquist E."/>
            <person name="Lipzen A."/>
            <person name="Khouja H.-R."/>
            <person name="Murat C."/>
            <person name="Ohm R."/>
            <person name="Olson A."/>
            <person name="Spatafora J."/>
            <person name="Veneault-Fourrey C."/>
            <person name="Henrissat B."/>
            <person name="Grigoriev I."/>
            <person name="Martin F."/>
            <person name="Perotto S."/>
        </authorList>
    </citation>
    <scope>NUCLEOTIDE SEQUENCE [LARGE SCALE GENOMIC DNA]</scope>
    <source>
        <strain evidence="2 3">F</strain>
    </source>
</reference>
<dbReference type="EMBL" id="KZ613946">
    <property type="protein sequence ID" value="PMD39947.1"/>
    <property type="molecule type" value="Genomic_DNA"/>
</dbReference>
<proteinExistence type="predicted"/>
<keyword evidence="3" id="KW-1185">Reference proteome</keyword>
<sequence length="231" mass="25071">MTISTPIESNAGDNTMAMNFEDLIARLKKLSISIPKRAASTDKTMALKIDDLTAQFQNLRISTPIESKATDNTMTLETETLAAQFEKLSISTPSESPSINKTVPVRQTLLMATQGLTKQSKDLSISTTSKATISTLPTKDSQKSDNITKVESASARAQTTQTSSKGIKELTSQFRNLSISTASNAAVSTKSIMDYQKCEEVTKVKCTSANAQTIPTGTKDFEELVELFEKL</sequence>
<name>A0A2J6RN67_HYAVF</name>
<feature type="compositionally biased region" description="Polar residues" evidence="1">
    <location>
        <begin position="149"/>
        <end position="164"/>
    </location>
</feature>
<gene>
    <name evidence="2" type="ORF">L207DRAFT_529867</name>
</gene>